<keyword evidence="6" id="KW-1185">Reference proteome</keyword>
<evidence type="ECO:0000256" key="3">
    <source>
        <dbReference type="ARBA" id="ARBA00043265"/>
    </source>
</evidence>
<keyword evidence="2" id="KW-1064">Adaptive immunity</keyword>
<comment type="caution">
    <text evidence="5">The sequence shown here is derived from an EMBL/GenBank/DDBJ whole genome shotgun (WGS) entry which is preliminary data.</text>
</comment>
<dbReference type="InterPro" id="IPR007110">
    <property type="entry name" value="Ig-like_dom"/>
</dbReference>
<proteinExistence type="predicted"/>
<evidence type="ECO:0000259" key="4">
    <source>
        <dbReference type="PROSITE" id="PS50835"/>
    </source>
</evidence>
<keyword evidence="3" id="KW-1280">Immunoglobulin</keyword>
<dbReference type="Pfam" id="PF07686">
    <property type="entry name" value="V-set"/>
    <property type="match status" value="1"/>
</dbReference>
<feature type="non-terminal residue" evidence="5">
    <location>
        <position position="101"/>
    </location>
</feature>
<dbReference type="EMBL" id="JMFR01028085">
    <property type="protein sequence ID" value="KFU97847.1"/>
    <property type="molecule type" value="Genomic_DNA"/>
</dbReference>
<dbReference type="PROSITE" id="PS50835">
    <property type="entry name" value="IG_LIKE"/>
    <property type="match status" value="1"/>
</dbReference>
<sequence>LSQVQTEASGPTVGKVSESLTLTCHVSGVSITDSSYAWDWIRQTPGRDLQCIVLQYPFTGLQHTASSFQTRVISSGDTPRNQLSLEVLSPSATDAVTYFCS</sequence>
<accession>A0AAW3DHS3</accession>
<feature type="non-terminal residue" evidence="5">
    <location>
        <position position="1"/>
    </location>
</feature>
<name>A0AAW3DHS3_9AVES</name>
<dbReference type="SUPFAM" id="SSF48726">
    <property type="entry name" value="Immunoglobulin"/>
    <property type="match status" value="1"/>
</dbReference>
<dbReference type="GO" id="GO:0002250">
    <property type="term" value="P:adaptive immune response"/>
    <property type="evidence" value="ECO:0007669"/>
    <property type="project" value="UniProtKB-KW"/>
</dbReference>
<dbReference type="InterPro" id="IPR013783">
    <property type="entry name" value="Ig-like_fold"/>
</dbReference>
<dbReference type="InterPro" id="IPR050199">
    <property type="entry name" value="IgHV"/>
</dbReference>
<dbReference type="InterPro" id="IPR013106">
    <property type="entry name" value="Ig_V-set"/>
</dbReference>
<gene>
    <name evidence="5" type="ORF">N339_08554</name>
</gene>
<evidence type="ECO:0000313" key="6">
    <source>
        <dbReference type="Proteomes" id="UP000053149"/>
    </source>
</evidence>
<dbReference type="PANTHER" id="PTHR23266">
    <property type="entry name" value="IMMUNOGLOBULIN HEAVY CHAIN"/>
    <property type="match status" value="1"/>
</dbReference>
<evidence type="ECO:0000256" key="2">
    <source>
        <dbReference type="ARBA" id="ARBA00023130"/>
    </source>
</evidence>
<feature type="domain" description="Ig-like" evidence="4">
    <location>
        <begin position="1"/>
        <end position="101"/>
    </location>
</feature>
<keyword evidence="1" id="KW-0391">Immunity</keyword>
<reference evidence="5 6" key="1">
    <citation type="journal article" date="2014" name="Science">
        <title>Comparative genomics reveals insights into avian genome evolution and adaptation.</title>
        <authorList>
            <consortium name="Avian Genome Consortium"/>
            <person name="Zhang G."/>
            <person name="Li C."/>
            <person name="Li Q."/>
            <person name="Li B."/>
            <person name="Larkin D.M."/>
            <person name="Lee C."/>
            <person name="Storz J.F."/>
            <person name="Antunes A."/>
            <person name="Greenwold M.J."/>
            <person name="Meredith R.W."/>
            <person name="Odeen A."/>
            <person name="Cui J."/>
            <person name="Zhou Q."/>
            <person name="Xu L."/>
            <person name="Pan H."/>
            <person name="Wang Z."/>
            <person name="Jin L."/>
            <person name="Zhang P."/>
            <person name="Hu H."/>
            <person name="Yang W."/>
            <person name="Hu J."/>
            <person name="Xiao J."/>
            <person name="Yang Z."/>
            <person name="Liu Y."/>
            <person name="Xie Q."/>
            <person name="Yu H."/>
            <person name="Lian J."/>
            <person name="Wen P."/>
            <person name="Zhang F."/>
            <person name="Li H."/>
            <person name="Zeng Y."/>
            <person name="Xiong Z."/>
            <person name="Liu S."/>
            <person name="Zhou L."/>
            <person name="Huang Z."/>
            <person name="An N."/>
            <person name="Wang J."/>
            <person name="Zheng Q."/>
            <person name="Xiong Y."/>
            <person name="Wang G."/>
            <person name="Wang B."/>
            <person name="Wang J."/>
            <person name="Fan Y."/>
            <person name="da Fonseca R.R."/>
            <person name="Alfaro-Nunez A."/>
            <person name="Schubert M."/>
            <person name="Orlando L."/>
            <person name="Mourier T."/>
            <person name="Howard J.T."/>
            <person name="Ganapathy G."/>
            <person name="Pfenning A."/>
            <person name="Whitney O."/>
            <person name="Rivas M.V."/>
            <person name="Hara E."/>
            <person name="Smith J."/>
            <person name="Farre M."/>
            <person name="Narayan J."/>
            <person name="Slavov G."/>
            <person name="Romanov M.N."/>
            <person name="Borges R."/>
            <person name="Machado J.P."/>
            <person name="Khan I."/>
            <person name="Springer M.S."/>
            <person name="Gatesy J."/>
            <person name="Hoffmann F.G."/>
            <person name="Opazo J.C."/>
            <person name="Hastad O."/>
            <person name="Sawyer R.H."/>
            <person name="Kim H."/>
            <person name="Kim K.W."/>
            <person name="Kim H.J."/>
            <person name="Cho S."/>
            <person name="Li N."/>
            <person name="Huang Y."/>
            <person name="Bruford M.W."/>
            <person name="Zhan X."/>
            <person name="Dixon A."/>
            <person name="Bertelsen M.F."/>
            <person name="Derryberry E."/>
            <person name="Warren W."/>
            <person name="Wilson R.K."/>
            <person name="Li S."/>
            <person name="Ray D.A."/>
            <person name="Green R.E."/>
            <person name="O'Brien S.J."/>
            <person name="Griffin D."/>
            <person name="Johnson W.E."/>
            <person name="Haussler D."/>
            <person name="Ryder O.A."/>
            <person name="Willerslev E."/>
            <person name="Graves G.R."/>
            <person name="Alstrom P."/>
            <person name="Fjeldsa J."/>
            <person name="Mindell D.P."/>
            <person name="Edwards S.V."/>
            <person name="Braun E.L."/>
            <person name="Rahbek C."/>
            <person name="Burt D.W."/>
            <person name="Houde P."/>
            <person name="Zhang Y."/>
            <person name="Yang H."/>
            <person name="Wang J."/>
            <person name="Jarvis E.D."/>
            <person name="Gilbert M.T."/>
            <person name="Wang J."/>
        </authorList>
    </citation>
    <scope>NUCLEOTIDE SEQUENCE [LARGE SCALE GENOMIC DNA]</scope>
    <source>
        <strain evidence="5">BGI_N339</strain>
    </source>
</reference>
<dbReference type="InterPro" id="IPR036179">
    <property type="entry name" value="Ig-like_dom_sf"/>
</dbReference>
<dbReference type="GO" id="GO:0019814">
    <property type="term" value="C:immunoglobulin complex"/>
    <property type="evidence" value="ECO:0007669"/>
    <property type="project" value="UniProtKB-KW"/>
</dbReference>
<dbReference type="SMART" id="SM00406">
    <property type="entry name" value="IGv"/>
    <property type="match status" value="1"/>
</dbReference>
<protein>
    <submittedName>
        <fullName evidence="5">Ig heavy chain V-II region WAH</fullName>
    </submittedName>
</protein>
<dbReference type="Proteomes" id="UP000053149">
    <property type="component" value="Unassembled WGS sequence"/>
</dbReference>
<evidence type="ECO:0000313" key="5">
    <source>
        <dbReference type="EMBL" id="KFU97847.1"/>
    </source>
</evidence>
<evidence type="ECO:0000256" key="1">
    <source>
        <dbReference type="ARBA" id="ARBA00022859"/>
    </source>
</evidence>
<organism evidence="5 6">
    <name type="scientific">Pterocles gutturalis</name>
    <name type="common">yellow-throated sandgrouse</name>
    <dbReference type="NCBI Taxonomy" id="240206"/>
    <lineage>
        <taxon>Eukaryota</taxon>
        <taxon>Metazoa</taxon>
        <taxon>Chordata</taxon>
        <taxon>Craniata</taxon>
        <taxon>Vertebrata</taxon>
        <taxon>Euteleostomi</taxon>
        <taxon>Archelosauria</taxon>
        <taxon>Archosauria</taxon>
        <taxon>Dinosauria</taxon>
        <taxon>Saurischia</taxon>
        <taxon>Theropoda</taxon>
        <taxon>Coelurosauria</taxon>
        <taxon>Aves</taxon>
        <taxon>Neognathae</taxon>
        <taxon>Neoaves</taxon>
        <taxon>Columbimorphae</taxon>
        <taxon>Pterocliformes</taxon>
        <taxon>Pteroclidae</taxon>
        <taxon>Pterocles</taxon>
    </lineage>
</organism>
<dbReference type="GO" id="GO:0005576">
    <property type="term" value="C:extracellular region"/>
    <property type="evidence" value="ECO:0007669"/>
    <property type="project" value="UniProtKB-ARBA"/>
</dbReference>
<dbReference type="Gene3D" id="2.60.40.10">
    <property type="entry name" value="Immunoglobulins"/>
    <property type="match status" value="1"/>
</dbReference>
<dbReference type="AlphaFoldDB" id="A0AAW3DHS3"/>